<reference evidence="2 3" key="1">
    <citation type="submission" date="2018-11" db="EMBL/GenBank/DDBJ databases">
        <authorList>
            <consortium name="Pathogen Informatics"/>
        </authorList>
    </citation>
    <scope>NUCLEOTIDE SEQUENCE [LARGE SCALE GENOMIC DNA]</scope>
</reference>
<proteinExistence type="predicted"/>
<feature type="region of interest" description="Disordered" evidence="1">
    <location>
        <begin position="46"/>
        <end position="65"/>
    </location>
</feature>
<organism evidence="2 3">
    <name type="scientific">Brugia timori</name>
    <dbReference type="NCBI Taxonomy" id="42155"/>
    <lineage>
        <taxon>Eukaryota</taxon>
        <taxon>Metazoa</taxon>
        <taxon>Ecdysozoa</taxon>
        <taxon>Nematoda</taxon>
        <taxon>Chromadorea</taxon>
        <taxon>Rhabditida</taxon>
        <taxon>Spirurina</taxon>
        <taxon>Spiruromorpha</taxon>
        <taxon>Filarioidea</taxon>
        <taxon>Onchocercidae</taxon>
        <taxon>Brugia</taxon>
    </lineage>
</organism>
<protein>
    <submittedName>
        <fullName evidence="2">Uncharacterized protein</fullName>
    </submittedName>
</protein>
<evidence type="ECO:0000313" key="3">
    <source>
        <dbReference type="Proteomes" id="UP000280834"/>
    </source>
</evidence>
<feature type="compositionally biased region" description="Basic residues" evidence="1">
    <location>
        <begin position="106"/>
        <end position="121"/>
    </location>
</feature>
<dbReference type="Proteomes" id="UP000280834">
    <property type="component" value="Unassembled WGS sequence"/>
</dbReference>
<evidence type="ECO:0000256" key="1">
    <source>
        <dbReference type="SAM" id="MobiDB-lite"/>
    </source>
</evidence>
<sequence>MTEKQLKELHFDERLPPVEEVFRGIDEHLVLVYHIVQKRIPASFGPKKDGVILRNPRNEQTSNAILYDSNQKIYRQQSKDVDDVFDGSLQNESSGTQENVSSLIHQSRRQRQRKRNYSKRSCRGDSRTPSSSKCRFIDFDAPQGSQAL</sequence>
<keyword evidence="3" id="KW-1185">Reference proteome</keyword>
<evidence type="ECO:0000313" key="2">
    <source>
        <dbReference type="EMBL" id="VDO28794.1"/>
    </source>
</evidence>
<dbReference type="AlphaFoldDB" id="A0A3P7V0R6"/>
<accession>A0A3P7V0R6</accession>
<dbReference type="EMBL" id="UZAG01016504">
    <property type="protein sequence ID" value="VDO28794.1"/>
    <property type="molecule type" value="Genomic_DNA"/>
</dbReference>
<feature type="region of interest" description="Disordered" evidence="1">
    <location>
        <begin position="85"/>
        <end position="148"/>
    </location>
</feature>
<gene>
    <name evidence="2" type="ORF">BTMF_LOCUS8610</name>
</gene>
<name>A0A3P7V0R6_9BILA</name>
<feature type="compositionally biased region" description="Polar residues" evidence="1">
    <location>
        <begin position="88"/>
        <end position="105"/>
    </location>
</feature>